<dbReference type="GO" id="GO:0005737">
    <property type="term" value="C:cytoplasm"/>
    <property type="evidence" value="ECO:0007669"/>
    <property type="project" value="TreeGrafter"/>
</dbReference>
<dbReference type="Gene3D" id="3.30.200.20">
    <property type="entry name" value="Phosphorylase Kinase, domain 1"/>
    <property type="match status" value="1"/>
</dbReference>
<dbReference type="Gene3D" id="3.30.470.20">
    <property type="entry name" value="ATP-grasp fold, B domain"/>
    <property type="match status" value="1"/>
</dbReference>
<dbReference type="PANTHER" id="PTHR43700">
    <property type="entry name" value="PHOSPHORIBOSYLAMINOIMIDAZOLE-SUCCINOCARBOXAMIDE SYNTHASE"/>
    <property type="match status" value="1"/>
</dbReference>
<dbReference type="PANTHER" id="PTHR43700:SF1">
    <property type="entry name" value="PHOSPHORIBOSYLAMINOIMIDAZOLE-SUCCINOCARBOXAMIDE SYNTHASE"/>
    <property type="match status" value="1"/>
</dbReference>
<comment type="pathway">
    <text evidence="1 8">Purine metabolism; IMP biosynthesis via de novo pathway; 5-amino-1-(5-phospho-D-ribosyl)imidazole-4-carboxamide from 5-amino-1-(5-phospho-D-ribosyl)imidazole-4-carboxylate: step 1/2.</text>
</comment>
<comment type="similarity">
    <text evidence="2 8">Belongs to the SAICAR synthetase family.</text>
</comment>
<dbReference type="eggNOG" id="COG0152">
    <property type="taxonomic scope" value="Bacteria"/>
</dbReference>
<accession>K9EGQ6</accession>
<feature type="domain" description="SAICAR synthetase/ADE2 N-terminal" evidence="9">
    <location>
        <begin position="22"/>
        <end position="279"/>
    </location>
</feature>
<dbReference type="RefSeq" id="WP_007001053.1">
    <property type="nucleotide sequence ID" value="NZ_JH992955.1"/>
</dbReference>
<keyword evidence="4 8" id="KW-0547">Nucleotide-binding</keyword>
<comment type="caution">
    <text evidence="10">The sequence shown here is derived from an EMBL/GenBank/DDBJ whole genome shotgun (WGS) entry which is preliminary data.</text>
</comment>
<dbReference type="PATRIC" id="fig|883066.3.peg.884"/>
<name>K9EGQ6_9ACTO</name>
<protein>
    <recommendedName>
        <fullName evidence="8">Phosphoribosylaminoimidazole-succinocarboxamide synthase</fullName>
        <ecNumber evidence="8">6.3.2.6</ecNumber>
    </recommendedName>
    <alternativeName>
        <fullName evidence="8">SAICAR synthetase</fullName>
    </alternativeName>
</protein>
<evidence type="ECO:0000256" key="5">
    <source>
        <dbReference type="ARBA" id="ARBA00022755"/>
    </source>
</evidence>
<dbReference type="Proteomes" id="UP000009888">
    <property type="component" value="Unassembled WGS sequence"/>
</dbReference>
<dbReference type="PROSITE" id="PS01058">
    <property type="entry name" value="SAICAR_SYNTHETASE_2"/>
    <property type="match status" value="1"/>
</dbReference>
<dbReference type="InterPro" id="IPR028923">
    <property type="entry name" value="SAICAR_synt/ADE2_N"/>
</dbReference>
<reference evidence="10 11" key="1">
    <citation type="submission" date="2012-09" db="EMBL/GenBank/DDBJ databases">
        <title>The Genome Sequence of Actinobaculum massiliae ACS-171-V-COL2.</title>
        <authorList>
            <consortium name="The Broad Institute Genome Sequencing Platform"/>
            <person name="Earl A."/>
            <person name="Ward D."/>
            <person name="Feldgarden M."/>
            <person name="Gevers D."/>
            <person name="Saerens B."/>
            <person name="Vaneechoutte M."/>
            <person name="Walker B."/>
            <person name="Young S.K."/>
            <person name="Zeng Q."/>
            <person name="Gargeya S."/>
            <person name="Fitzgerald M."/>
            <person name="Haas B."/>
            <person name="Abouelleil A."/>
            <person name="Alvarado L."/>
            <person name="Arachchi H.M."/>
            <person name="Berlin A."/>
            <person name="Chapman S.B."/>
            <person name="Goldberg J."/>
            <person name="Griggs A."/>
            <person name="Gujja S."/>
            <person name="Hansen M."/>
            <person name="Howarth C."/>
            <person name="Imamovic A."/>
            <person name="Larimer J."/>
            <person name="McCowen C."/>
            <person name="Montmayeur A."/>
            <person name="Murphy C."/>
            <person name="Neiman D."/>
            <person name="Pearson M."/>
            <person name="Priest M."/>
            <person name="Roberts A."/>
            <person name="Saif S."/>
            <person name="Shea T."/>
            <person name="Sisk P."/>
            <person name="Sykes S."/>
            <person name="Wortman J."/>
            <person name="Nusbaum C."/>
            <person name="Birren B."/>
        </authorList>
    </citation>
    <scope>NUCLEOTIDE SEQUENCE [LARGE SCALE GENOMIC DNA]</scope>
    <source>
        <strain evidence="11">ACS-171-V-Col2</strain>
    </source>
</reference>
<dbReference type="UniPathway" id="UPA00074">
    <property type="reaction ID" value="UER00131"/>
</dbReference>
<dbReference type="GO" id="GO:0005524">
    <property type="term" value="F:ATP binding"/>
    <property type="evidence" value="ECO:0007669"/>
    <property type="project" value="UniProtKB-KW"/>
</dbReference>
<dbReference type="Pfam" id="PF01259">
    <property type="entry name" value="SAICAR_synt"/>
    <property type="match status" value="1"/>
</dbReference>
<dbReference type="InterPro" id="IPR018236">
    <property type="entry name" value="SAICAR_synthetase_CS"/>
</dbReference>
<dbReference type="GO" id="GO:0004639">
    <property type="term" value="F:phosphoribosylaminoimidazolesuccinocarboxamide synthase activity"/>
    <property type="evidence" value="ECO:0007669"/>
    <property type="project" value="UniProtKB-UniRule"/>
</dbReference>
<evidence type="ECO:0000259" key="9">
    <source>
        <dbReference type="Pfam" id="PF01259"/>
    </source>
</evidence>
<keyword evidence="5 8" id="KW-0658">Purine biosynthesis</keyword>
<keyword evidence="6 8" id="KW-0067">ATP-binding</keyword>
<dbReference type="AlphaFoldDB" id="K9EGQ6"/>
<evidence type="ECO:0000256" key="3">
    <source>
        <dbReference type="ARBA" id="ARBA00022598"/>
    </source>
</evidence>
<evidence type="ECO:0000256" key="6">
    <source>
        <dbReference type="ARBA" id="ARBA00022840"/>
    </source>
</evidence>
<dbReference type="SUPFAM" id="SSF56104">
    <property type="entry name" value="SAICAR synthase-like"/>
    <property type="match status" value="1"/>
</dbReference>
<evidence type="ECO:0000256" key="4">
    <source>
        <dbReference type="ARBA" id="ARBA00022741"/>
    </source>
</evidence>
<comment type="catalytic activity">
    <reaction evidence="7 8">
        <text>5-amino-1-(5-phospho-D-ribosyl)imidazole-4-carboxylate + L-aspartate + ATP = (2S)-2-[5-amino-1-(5-phospho-beta-D-ribosyl)imidazole-4-carboxamido]succinate + ADP + phosphate + 2 H(+)</text>
        <dbReference type="Rhea" id="RHEA:22628"/>
        <dbReference type="ChEBI" id="CHEBI:15378"/>
        <dbReference type="ChEBI" id="CHEBI:29991"/>
        <dbReference type="ChEBI" id="CHEBI:30616"/>
        <dbReference type="ChEBI" id="CHEBI:43474"/>
        <dbReference type="ChEBI" id="CHEBI:58443"/>
        <dbReference type="ChEBI" id="CHEBI:77657"/>
        <dbReference type="ChEBI" id="CHEBI:456216"/>
        <dbReference type="EC" id="6.3.2.6"/>
    </reaction>
</comment>
<evidence type="ECO:0000256" key="7">
    <source>
        <dbReference type="ARBA" id="ARBA00048475"/>
    </source>
</evidence>
<evidence type="ECO:0000256" key="1">
    <source>
        <dbReference type="ARBA" id="ARBA00004672"/>
    </source>
</evidence>
<dbReference type="EC" id="6.3.2.6" evidence="8"/>
<keyword evidence="11" id="KW-1185">Reference proteome</keyword>
<sequence length="316" mass="35030">MTSGSLNTTGSLGVILPGWTKLFSGKIRDIYRPTSASPHAGSDVYLIVASDRIAAFDKVIPTKIPGKGKILTQLSLWWFDRTKEIISNHVIAADNSAGIEGRGMLVRGLQMAPYEIKVHGYLTDRVLREYIDHGTVGRSPAPMGKYPGDAFDTPILSASFKGPLGQKDTAITWPELRERVGARRANKIEDVAIRLYERGREISAQHGLILADAKFEFGSDADAASSRLIFADEAFTPDSAHYWVKEEFERTRERGEIPRSYDKEIIGKWLAGPKSGWNPASGTQPPPIPQDVVDETLARYVRVYEMLTGQKWCRPA</sequence>
<evidence type="ECO:0000256" key="2">
    <source>
        <dbReference type="ARBA" id="ARBA00010190"/>
    </source>
</evidence>
<evidence type="ECO:0000313" key="11">
    <source>
        <dbReference type="Proteomes" id="UP000009888"/>
    </source>
</evidence>
<dbReference type="HAMAP" id="MF_00137">
    <property type="entry name" value="SAICAR_synth"/>
    <property type="match status" value="1"/>
</dbReference>
<evidence type="ECO:0000256" key="8">
    <source>
        <dbReference type="HAMAP-Rule" id="MF_00137"/>
    </source>
</evidence>
<gene>
    <name evidence="8" type="primary">purC</name>
    <name evidence="10" type="ORF">HMPREF9233_00847</name>
</gene>
<dbReference type="HOGENOM" id="CLU_045637_0_0_11"/>
<organism evidence="10 11">
    <name type="scientific">Actinobaculum massiliense ACS-171-V-Col2</name>
    <dbReference type="NCBI Taxonomy" id="883066"/>
    <lineage>
        <taxon>Bacteria</taxon>
        <taxon>Bacillati</taxon>
        <taxon>Actinomycetota</taxon>
        <taxon>Actinomycetes</taxon>
        <taxon>Actinomycetales</taxon>
        <taxon>Actinomycetaceae</taxon>
        <taxon>Actinobaculum</taxon>
    </lineage>
</organism>
<dbReference type="GO" id="GO:0006189">
    <property type="term" value="P:'de novo' IMP biosynthetic process"/>
    <property type="evidence" value="ECO:0007669"/>
    <property type="project" value="UniProtKB-UniRule"/>
</dbReference>
<proteinExistence type="inferred from homology"/>
<dbReference type="CDD" id="cd01414">
    <property type="entry name" value="SAICAR_synt_Sc"/>
    <property type="match status" value="1"/>
</dbReference>
<keyword evidence="3 8" id="KW-0436">Ligase</keyword>
<evidence type="ECO:0000313" key="10">
    <source>
        <dbReference type="EMBL" id="EKU95086.1"/>
    </source>
</evidence>
<dbReference type="EMBL" id="AGWL01000005">
    <property type="protein sequence ID" value="EKU95086.1"/>
    <property type="molecule type" value="Genomic_DNA"/>
</dbReference>
<dbReference type="STRING" id="202789.GCA_001457435_01278"/>